<dbReference type="InParanoid" id="A0A0P0Y1T5"/>
<reference evidence="3" key="1">
    <citation type="journal article" date="2005" name="Nature">
        <title>The map-based sequence of the rice genome.</title>
        <authorList>
            <consortium name="International rice genome sequencing project (IRGSP)"/>
            <person name="Matsumoto T."/>
            <person name="Wu J."/>
            <person name="Kanamori H."/>
            <person name="Katayose Y."/>
            <person name="Fujisawa M."/>
            <person name="Namiki N."/>
            <person name="Mizuno H."/>
            <person name="Yamamoto K."/>
            <person name="Antonio B.A."/>
            <person name="Baba T."/>
            <person name="Sakata K."/>
            <person name="Nagamura Y."/>
            <person name="Aoki H."/>
            <person name="Arikawa K."/>
            <person name="Arita K."/>
            <person name="Bito T."/>
            <person name="Chiden Y."/>
            <person name="Fujitsuka N."/>
            <person name="Fukunaka R."/>
            <person name="Hamada M."/>
            <person name="Harada C."/>
            <person name="Hayashi A."/>
            <person name="Hijishita S."/>
            <person name="Honda M."/>
            <person name="Hosokawa S."/>
            <person name="Ichikawa Y."/>
            <person name="Idonuma A."/>
            <person name="Iijima M."/>
            <person name="Ikeda M."/>
            <person name="Ikeno M."/>
            <person name="Ito K."/>
            <person name="Ito S."/>
            <person name="Ito T."/>
            <person name="Ito Y."/>
            <person name="Ito Y."/>
            <person name="Iwabuchi A."/>
            <person name="Kamiya K."/>
            <person name="Karasawa W."/>
            <person name="Kurita K."/>
            <person name="Katagiri S."/>
            <person name="Kikuta A."/>
            <person name="Kobayashi H."/>
            <person name="Kobayashi N."/>
            <person name="Machita K."/>
            <person name="Maehara T."/>
            <person name="Masukawa M."/>
            <person name="Mizubayashi T."/>
            <person name="Mukai Y."/>
            <person name="Nagasaki H."/>
            <person name="Nagata Y."/>
            <person name="Naito S."/>
            <person name="Nakashima M."/>
            <person name="Nakama Y."/>
            <person name="Nakamichi Y."/>
            <person name="Nakamura M."/>
            <person name="Meguro A."/>
            <person name="Negishi M."/>
            <person name="Ohta I."/>
            <person name="Ohta T."/>
            <person name="Okamoto M."/>
            <person name="Ono N."/>
            <person name="Saji S."/>
            <person name="Sakaguchi M."/>
            <person name="Sakai K."/>
            <person name="Shibata M."/>
            <person name="Shimokawa T."/>
            <person name="Song J."/>
            <person name="Takazaki Y."/>
            <person name="Terasawa K."/>
            <person name="Tsugane M."/>
            <person name="Tsuji K."/>
            <person name="Ueda S."/>
            <person name="Waki K."/>
            <person name="Yamagata H."/>
            <person name="Yamamoto M."/>
            <person name="Yamamoto S."/>
            <person name="Yamane H."/>
            <person name="Yoshiki S."/>
            <person name="Yoshihara R."/>
            <person name="Yukawa K."/>
            <person name="Zhong H."/>
            <person name="Yano M."/>
            <person name="Yuan Q."/>
            <person name="Ouyang S."/>
            <person name="Liu J."/>
            <person name="Jones K.M."/>
            <person name="Gansberger K."/>
            <person name="Moffat K."/>
            <person name="Hill J."/>
            <person name="Bera J."/>
            <person name="Fadrosh D."/>
            <person name="Jin S."/>
            <person name="Johri S."/>
            <person name="Kim M."/>
            <person name="Overton L."/>
            <person name="Reardon M."/>
            <person name="Tsitrin T."/>
            <person name="Vuong H."/>
            <person name="Weaver B."/>
            <person name="Ciecko A."/>
            <person name="Tallon L."/>
            <person name="Jackson J."/>
            <person name="Pai G."/>
            <person name="Aken S.V."/>
            <person name="Utterback T."/>
            <person name="Reidmuller S."/>
            <person name="Feldblyum T."/>
            <person name="Hsiao J."/>
            <person name="Zismann V."/>
            <person name="Iobst S."/>
            <person name="de Vazeille A.R."/>
            <person name="Buell C.R."/>
            <person name="Ying K."/>
            <person name="Li Y."/>
            <person name="Lu T."/>
            <person name="Huang Y."/>
            <person name="Zhao Q."/>
            <person name="Feng Q."/>
            <person name="Zhang L."/>
            <person name="Zhu J."/>
            <person name="Weng Q."/>
            <person name="Mu J."/>
            <person name="Lu Y."/>
            <person name="Fan D."/>
            <person name="Liu Y."/>
            <person name="Guan J."/>
            <person name="Zhang Y."/>
            <person name="Yu S."/>
            <person name="Liu X."/>
            <person name="Zhang Y."/>
            <person name="Hong G."/>
            <person name="Han B."/>
            <person name="Choisne N."/>
            <person name="Demange N."/>
            <person name="Orjeda G."/>
            <person name="Samain S."/>
            <person name="Cattolico L."/>
            <person name="Pelletier E."/>
            <person name="Couloux A."/>
            <person name="Segurens B."/>
            <person name="Wincker P."/>
            <person name="D'Hont A."/>
            <person name="Scarpelli C."/>
            <person name="Weissenbach J."/>
            <person name="Salanoubat M."/>
            <person name="Quetier F."/>
            <person name="Yu Y."/>
            <person name="Kim H.R."/>
            <person name="Rambo T."/>
            <person name="Currie J."/>
            <person name="Collura K."/>
            <person name="Luo M."/>
            <person name="Yang T."/>
            <person name="Ammiraju J.S.S."/>
            <person name="Engler F."/>
            <person name="Soderlund C."/>
            <person name="Wing R.A."/>
            <person name="Palmer L.E."/>
            <person name="de la Bastide M."/>
            <person name="Spiegel L."/>
            <person name="Nascimento L."/>
            <person name="Zutavern T."/>
            <person name="O'Shaughnessy A."/>
            <person name="Dike S."/>
            <person name="Dedhia N."/>
            <person name="Preston R."/>
            <person name="Balija V."/>
            <person name="McCombie W.R."/>
            <person name="Chow T."/>
            <person name="Chen H."/>
            <person name="Chung M."/>
            <person name="Chen C."/>
            <person name="Shaw J."/>
            <person name="Wu H."/>
            <person name="Hsiao K."/>
            <person name="Chao Y."/>
            <person name="Chu M."/>
            <person name="Cheng C."/>
            <person name="Hour A."/>
            <person name="Lee P."/>
            <person name="Lin S."/>
            <person name="Lin Y."/>
            <person name="Liou J."/>
            <person name="Liu S."/>
            <person name="Hsing Y."/>
            <person name="Raghuvanshi S."/>
            <person name="Mohanty A."/>
            <person name="Bharti A.K."/>
            <person name="Gaur A."/>
            <person name="Gupta V."/>
            <person name="Kumar D."/>
            <person name="Ravi V."/>
            <person name="Vij S."/>
            <person name="Kapur A."/>
            <person name="Khurana P."/>
            <person name="Khurana P."/>
            <person name="Khurana J.P."/>
            <person name="Tyagi A.K."/>
            <person name="Gaikwad K."/>
            <person name="Singh A."/>
            <person name="Dalal V."/>
            <person name="Srivastava S."/>
            <person name="Dixit A."/>
            <person name="Pal A.K."/>
            <person name="Ghazi I.A."/>
            <person name="Yadav M."/>
            <person name="Pandit A."/>
            <person name="Bhargava A."/>
            <person name="Sureshbabu K."/>
            <person name="Batra K."/>
            <person name="Sharma T.R."/>
            <person name="Mohapatra T."/>
            <person name="Singh N.K."/>
            <person name="Messing J."/>
            <person name="Nelson A.B."/>
            <person name="Fuks G."/>
            <person name="Kavchok S."/>
            <person name="Keizer G."/>
            <person name="Linton E."/>
            <person name="Llaca V."/>
            <person name="Song R."/>
            <person name="Tanyolac B."/>
            <person name="Young S."/>
            <person name="Ho-Il K."/>
            <person name="Hahn J.H."/>
            <person name="Sangsakoo G."/>
            <person name="Vanavichit A."/>
            <person name="de Mattos Luiz.A.T."/>
            <person name="Zimmer P.D."/>
            <person name="Malone G."/>
            <person name="Dellagostin O."/>
            <person name="de Oliveira A.C."/>
            <person name="Bevan M."/>
            <person name="Bancroft I."/>
            <person name="Minx P."/>
            <person name="Cordum H."/>
            <person name="Wilson R."/>
            <person name="Cheng Z."/>
            <person name="Jin W."/>
            <person name="Jiang J."/>
            <person name="Leong S.A."/>
            <person name="Iwama H."/>
            <person name="Gojobori T."/>
            <person name="Itoh T."/>
            <person name="Niimura Y."/>
            <person name="Fujii Y."/>
            <person name="Habara T."/>
            <person name="Sakai H."/>
            <person name="Sato Y."/>
            <person name="Wilson G."/>
            <person name="Kumar K."/>
            <person name="McCouch S."/>
            <person name="Juretic N."/>
            <person name="Hoen D."/>
            <person name="Wright S."/>
            <person name="Bruskiewich R."/>
            <person name="Bureau T."/>
            <person name="Miyao A."/>
            <person name="Hirochika H."/>
            <person name="Nishikawa T."/>
            <person name="Kadowaki K."/>
            <person name="Sugiura M."/>
            <person name="Burr B."/>
            <person name="Sasaki T."/>
        </authorList>
    </citation>
    <scope>NUCLEOTIDE SEQUENCE [LARGE SCALE GENOMIC DNA]</scope>
    <source>
        <strain evidence="3">cv. Nipponbare</strain>
    </source>
</reference>
<feature type="region of interest" description="Disordered" evidence="1">
    <location>
        <begin position="140"/>
        <end position="165"/>
    </location>
</feature>
<keyword evidence="3" id="KW-1185">Reference proteome</keyword>
<accession>A0A0P0Y1T5</accession>
<dbReference type="PaxDb" id="39947-A0A0P0Y1T5"/>
<evidence type="ECO:0000256" key="1">
    <source>
        <dbReference type="SAM" id="MobiDB-lite"/>
    </source>
</evidence>
<evidence type="ECO:0000313" key="2">
    <source>
        <dbReference type="EMBL" id="BAT13676.1"/>
    </source>
</evidence>
<feature type="non-terminal residue" evidence="2">
    <location>
        <position position="1"/>
    </location>
</feature>
<protein>
    <submittedName>
        <fullName evidence="2">Os11g0298833 protein</fullName>
    </submittedName>
</protein>
<feature type="non-terminal residue" evidence="2">
    <location>
        <position position="296"/>
    </location>
</feature>
<reference evidence="2 3" key="2">
    <citation type="journal article" date="2013" name="Plant Cell Physiol.">
        <title>Rice Annotation Project Database (RAP-DB): an integrative and interactive database for rice genomics.</title>
        <authorList>
            <person name="Sakai H."/>
            <person name="Lee S.S."/>
            <person name="Tanaka T."/>
            <person name="Numa H."/>
            <person name="Kim J."/>
            <person name="Kawahara Y."/>
            <person name="Wakimoto H."/>
            <person name="Yang C.C."/>
            <person name="Iwamoto M."/>
            <person name="Abe T."/>
            <person name="Yamada Y."/>
            <person name="Muto A."/>
            <person name="Inokuchi H."/>
            <person name="Ikemura T."/>
            <person name="Matsumoto T."/>
            <person name="Sasaki T."/>
            <person name="Itoh T."/>
        </authorList>
    </citation>
    <scope>NUCLEOTIDE SEQUENCE [LARGE SCALE GENOMIC DNA]</scope>
    <source>
        <strain evidence="3">cv. Nipponbare</strain>
    </source>
</reference>
<gene>
    <name evidence="2" type="ordered locus">Os11g0298833</name>
    <name evidence="2" type="ORF">OSNPB_110298833</name>
</gene>
<sequence length="296" mass="30695">GGLVEHHAGHPRHRVAGVRDAEHLDAELIAPSLELEVADARAAEGEDGDRDGAAAAAAAAAVEAQLGEVVAEEDRQRAPHAVSGEGDADVVVLVLVDEAGHLGEELVPAAPAGELAGEVVGGVEGEEPGLDAHVGARVGRVEPRRRQRAHEVGQPLRSGHRAAEGDEDVAAAEAGGLAVGRDGDVADPPALAGAGAAAADAEGQRDVGGGVDVPGDRVPGAGHADRRQHLLLAVLAVEVALRRRVEVERPVARRDELPVPDHLVPEQRVERLHHAPPVAGALHLPPRARQRRHRRR</sequence>
<name>A0A0P0Y1T5_ORYSJ</name>
<evidence type="ECO:0000313" key="3">
    <source>
        <dbReference type="Proteomes" id="UP000059680"/>
    </source>
</evidence>
<reference evidence="2 3" key="3">
    <citation type="journal article" date="2013" name="Rice">
        <title>Improvement of the Oryza sativa Nipponbare reference genome using next generation sequence and optical map data.</title>
        <authorList>
            <person name="Kawahara Y."/>
            <person name="de la Bastide M."/>
            <person name="Hamilton J.P."/>
            <person name="Kanamori H."/>
            <person name="McCombie W.R."/>
            <person name="Ouyang S."/>
            <person name="Schwartz D.C."/>
            <person name="Tanaka T."/>
            <person name="Wu J."/>
            <person name="Zhou S."/>
            <person name="Childs K.L."/>
            <person name="Davidson R.M."/>
            <person name="Lin H."/>
            <person name="Quesada-Ocampo L."/>
            <person name="Vaillancourt B."/>
            <person name="Sakai H."/>
            <person name="Lee S.S."/>
            <person name="Kim J."/>
            <person name="Numa H."/>
            <person name="Itoh T."/>
            <person name="Buell C.R."/>
            <person name="Matsumoto T."/>
        </authorList>
    </citation>
    <scope>NUCLEOTIDE SEQUENCE [LARGE SCALE GENOMIC DNA]</scope>
    <source>
        <strain evidence="3">cv. Nipponbare</strain>
    </source>
</reference>
<organism evidence="2 3">
    <name type="scientific">Oryza sativa subsp. japonica</name>
    <name type="common">Rice</name>
    <dbReference type="NCBI Taxonomy" id="39947"/>
    <lineage>
        <taxon>Eukaryota</taxon>
        <taxon>Viridiplantae</taxon>
        <taxon>Streptophyta</taxon>
        <taxon>Embryophyta</taxon>
        <taxon>Tracheophyta</taxon>
        <taxon>Spermatophyta</taxon>
        <taxon>Magnoliopsida</taxon>
        <taxon>Liliopsida</taxon>
        <taxon>Poales</taxon>
        <taxon>Poaceae</taxon>
        <taxon>BOP clade</taxon>
        <taxon>Oryzoideae</taxon>
        <taxon>Oryzeae</taxon>
        <taxon>Oryzinae</taxon>
        <taxon>Oryza</taxon>
        <taxon>Oryza sativa</taxon>
    </lineage>
</organism>
<dbReference type="EMBL" id="AP014967">
    <property type="protein sequence ID" value="BAT13676.1"/>
    <property type="molecule type" value="Genomic_DNA"/>
</dbReference>
<dbReference type="FunCoup" id="A0A0P0Y1T5">
    <property type="interactions" value="1"/>
</dbReference>
<feature type="compositionally biased region" description="Low complexity" evidence="1">
    <location>
        <begin position="190"/>
        <end position="201"/>
    </location>
</feature>
<dbReference type="Proteomes" id="UP000059680">
    <property type="component" value="Chromosome 11"/>
</dbReference>
<dbReference type="AlphaFoldDB" id="A0A0P0Y1T5"/>
<feature type="region of interest" description="Disordered" evidence="1">
    <location>
        <begin position="190"/>
        <end position="222"/>
    </location>
</feature>
<proteinExistence type="predicted"/>